<dbReference type="GeneID" id="120256379"/>
<protein>
    <submittedName>
        <fullName evidence="3">Uncharacterized protein LOC120256379</fullName>
    </submittedName>
</protein>
<dbReference type="GO" id="GO:0008270">
    <property type="term" value="F:zinc ion binding"/>
    <property type="evidence" value="ECO:0007669"/>
    <property type="project" value="InterPro"/>
</dbReference>
<dbReference type="AlphaFoldDB" id="A0AB40AYJ6"/>
<dbReference type="RefSeq" id="XP_039120010.1">
    <property type="nucleotide sequence ID" value="XM_039264076.1"/>
</dbReference>
<evidence type="ECO:0000313" key="2">
    <source>
        <dbReference type="Proteomes" id="UP001515500"/>
    </source>
</evidence>
<name>A0AB40AYJ6_DIOCR</name>
<organism evidence="2 3">
    <name type="scientific">Dioscorea cayennensis subsp. rotundata</name>
    <name type="common">White Guinea yam</name>
    <name type="synonym">Dioscorea rotundata</name>
    <dbReference type="NCBI Taxonomy" id="55577"/>
    <lineage>
        <taxon>Eukaryota</taxon>
        <taxon>Viridiplantae</taxon>
        <taxon>Streptophyta</taxon>
        <taxon>Embryophyta</taxon>
        <taxon>Tracheophyta</taxon>
        <taxon>Spermatophyta</taxon>
        <taxon>Magnoliopsida</taxon>
        <taxon>Liliopsida</taxon>
        <taxon>Dioscoreales</taxon>
        <taxon>Dioscoreaceae</taxon>
        <taxon>Dioscorea</taxon>
    </lineage>
</organism>
<dbReference type="Proteomes" id="UP001515500">
    <property type="component" value="Unplaced"/>
</dbReference>
<feature type="domain" description="CCHC-type" evidence="1">
    <location>
        <begin position="137"/>
        <end position="151"/>
    </location>
</feature>
<evidence type="ECO:0000313" key="3">
    <source>
        <dbReference type="RefSeq" id="XP_039120010.1"/>
    </source>
</evidence>
<sequence>MSSDLQSSHEKMSDARIALLHLQEHYREHSWTARYEILRELFRAKMSEGGEAGEHVLKMISMIERLESLPDYFSQFIVNFNMNDIECTLASLLNKLPKKKKMAKKHNALAPKGVEGVVTNKGKAPMVRESESSKQAGKCFLCGEAGHWKRDYPQLRANGATESGKKMEAG</sequence>
<dbReference type="Pfam" id="PF00098">
    <property type="entry name" value="zf-CCHC"/>
    <property type="match status" value="1"/>
</dbReference>
<evidence type="ECO:0000259" key="1">
    <source>
        <dbReference type="Pfam" id="PF00098"/>
    </source>
</evidence>
<accession>A0AB40AYJ6</accession>
<keyword evidence="2" id="KW-1185">Reference proteome</keyword>
<dbReference type="GO" id="GO:0003676">
    <property type="term" value="F:nucleic acid binding"/>
    <property type="evidence" value="ECO:0007669"/>
    <property type="project" value="InterPro"/>
</dbReference>
<dbReference type="SUPFAM" id="SSF57756">
    <property type="entry name" value="Retrovirus zinc finger-like domains"/>
    <property type="match status" value="1"/>
</dbReference>
<dbReference type="InterPro" id="IPR001878">
    <property type="entry name" value="Znf_CCHC"/>
</dbReference>
<dbReference type="Gene3D" id="4.10.60.10">
    <property type="entry name" value="Zinc finger, CCHC-type"/>
    <property type="match status" value="1"/>
</dbReference>
<gene>
    <name evidence="3" type="primary">LOC120256379</name>
</gene>
<dbReference type="InterPro" id="IPR036875">
    <property type="entry name" value="Znf_CCHC_sf"/>
</dbReference>
<proteinExistence type="predicted"/>
<reference evidence="3" key="1">
    <citation type="submission" date="2025-08" db="UniProtKB">
        <authorList>
            <consortium name="RefSeq"/>
        </authorList>
    </citation>
    <scope>IDENTIFICATION</scope>
</reference>